<dbReference type="eggNOG" id="COG0746">
    <property type="taxonomic scope" value="Bacteria"/>
</dbReference>
<name>Q478X8_DECAR</name>
<comment type="domain">
    <text evidence="8">The N-terminal domain determines nucleotide recognition and specific binding, while the C-terminal domain determines the specific binding to the target protein.</text>
</comment>
<keyword evidence="2 8" id="KW-0808">Transferase</keyword>
<feature type="binding site" evidence="8">
    <location>
        <position position="80"/>
    </location>
    <ligand>
        <name>GTP</name>
        <dbReference type="ChEBI" id="CHEBI:37565"/>
    </ligand>
</feature>
<sequence>MPLAKPAVSCLPKPSITGVILAGGLGRRMGGVDKGLQLLDGRPLIRHVAERLAPQVDHLLINANRSHEQYATLGYPLINDVISGFAGPLAGLHAALAAAETTLVATAPCDSPYLPLDLVDGLLAGLQAKGADLAIASAGGRIHPVFCLCRATLRDELEHYLQSGGRKVAMWCAEMGAVEVDFSNQPEAFSNFNTLADLKNS</sequence>
<feature type="binding site" evidence="8">
    <location>
        <position position="110"/>
    </location>
    <ligand>
        <name>GTP</name>
        <dbReference type="ChEBI" id="CHEBI:37565"/>
    </ligand>
</feature>
<dbReference type="KEGG" id="dar:Daro_3875"/>
<dbReference type="CDD" id="cd02503">
    <property type="entry name" value="MobA"/>
    <property type="match status" value="1"/>
</dbReference>
<dbReference type="InterPro" id="IPR025877">
    <property type="entry name" value="MobA-like_NTP_Trfase"/>
</dbReference>
<comment type="subcellular location">
    <subcellularLocation>
        <location evidence="8">Cytoplasm</location>
    </subcellularLocation>
</comment>
<evidence type="ECO:0000256" key="5">
    <source>
        <dbReference type="ARBA" id="ARBA00022842"/>
    </source>
</evidence>
<accession>Q478X8</accession>
<keyword evidence="6 8" id="KW-0342">GTP-binding</keyword>
<keyword evidence="4 8" id="KW-0547">Nucleotide-binding</keyword>
<comment type="similarity">
    <text evidence="8">Belongs to the MobA family.</text>
</comment>
<dbReference type="InterPro" id="IPR029044">
    <property type="entry name" value="Nucleotide-diphossugar_trans"/>
</dbReference>
<evidence type="ECO:0000256" key="2">
    <source>
        <dbReference type="ARBA" id="ARBA00022679"/>
    </source>
</evidence>
<evidence type="ECO:0000259" key="9">
    <source>
        <dbReference type="Pfam" id="PF12804"/>
    </source>
</evidence>
<dbReference type="STRING" id="159087.Daro_3875"/>
<organism evidence="10">
    <name type="scientific">Dechloromonas aromatica (strain RCB)</name>
    <dbReference type="NCBI Taxonomy" id="159087"/>
    <lineage>
        <taxon>Bacteria</taxon>
        <taxon>Pseudomonadati</taxon>
        <taxon>Pseudomonadota</taxon>
        <taxon>Betaproteobacteria</taxon>
        <taxon>Rhodocyclales</taxon>
        <taxon>Azonexaceae</taxon>
        <taxon>Dechloromonas</taxon>
    </lineage>
</organism>
<evidence type="ECO:0000256" key="8">
    <source>
        <dbReference type="HAMAP-Rule" id="MF_00316"/>
    </source>
</evidence>
<comment type="catalytic activity">
    <reaction evidence="8">
        <text>Mo-molybdopterin + GTP + H(+) = Mo-molybdopterin guanine dinucleotide + diphosphate</text>
        <dbReference type="Rhea" id="RHEA:34243"/>
        <dbReference type="ChEBI" id="CHEBI:15378"/>
        <dbReference type="ChEBI" id="CHEBI:33019"/>
        <dbReference type="ChEBI" id="CHEBI:37565"/>
        <dbReference type="ChEBI" id="CHEBI:71302"/>
        <dbReference type="ChEBI" id="CHEBI:71310"/>
        <dbReference type="EC" id="2.7.7.77"/>
    </reaction>
</comment>
<dbReference type="GO" id="GO:1902758">
    <property type="term" value="P:bis(molybdopterin guanine dinucleotide)molybdenum biosynthetic process"/>
    <property type="evidence" value="ECO:0007669"/>
    <property type="project" value="TreeGrafter"/>
</dbReference>
<feature type="binding site" evidence="8">
    <location>
        <position position="34"/>
    </location>
    <ligand>
        <name>GTP</name>
        <dbReference type="ChEBI" id="CHEBI:37565"/>
    </ligand>
</feature>
<feature type="domain" description="MobA-like NTP transferase" evidence="9">
    <location>
        <begin position="18"/>
        <end position="168"/>
    </location>
</feature>
<feature type="binding site" evidence="8">
    <location>
        <position position="62"/>
    </location>
    <ligand>
        <name>GTP</name>
        <dbReference type="ChEBI" id="CHEBI:37565"/>
    </ligand>
</feature>
<comment type="function">
    <text evidence="8">Transfers a GMP moiety from GTP to Mo-molybdopterin (Mo-MPT) cofactor (Moco or molybdenum cofactor) to form Mo-molybdopterin guanine dinucleotide (Mo-MGD) cofactor.</text>
</comment>
<dbReference type="NCBIfam" id="TIGR02665">
    <property type="entry name" value="molyb_mobA"/>
    <property type="match status" value="1"/>
</dbReference>
<dbReference type="EC" id="2.7.7.77" evidence="8"/>
<dbReference type="GO" id="GO:0005525">
    <property type="term" value="F:GTP binding"/>
    <property type="evidence" value="ECO:0007669"/>
    <property type="project" value="UniProtKB-UniRule"/>
</dbReference>
<dbReference type="PANTHER" id="PTHR19136">
    <property type="entry name" value="MOLYBDENUM COFACTOR GUANYLYLTRANSFERASE"/>
    <property type="match status" value="1"/>
</dbReference>
<dbReference type="OrthoDB" id="9788394at2"/>
<dbReference type="GO" id="GO:0046872">
    <property type="term" value="F:metal ion binding"/>
    <property type="evidence" value="ECO:0007669"/>
    <property type="project" value="UniProtKB-KW"/>
</dbReference>
<comment type="cofactor">
    <cofactor evidence="8">
        <name>Mg(2+)</name>
        <dbReference type="ChEBI" id="CHEBI:18420"/>
    </cofactor>
</comment>
<evidence type="ECO:0000256" key="7">
    <source>
        <dbReference type="ARBA" id="ARBA00023150"/>
    </source>
</evidence>
<evidence type="ECO:0000256" key="1">
    <source>
        <dbReference type="ARBA" id="ARBA00022490"/>
    </source>
</evidence>
<keyword evidence="10" id="KW-0548">Nucleotidyltransferase</keyword>
<reference evidence="10" key="1">
    <citation type="submission" date="2005-08" db="EMBL/GenBank/DDBJ databases">
        <title>Complete sequence of Dechloromonas aromatica RCB.</title>
        <authorList>
            <person name="Salinero K.K."/>
            <person name="Copeland A."/>
            <person name="Lucas S."/>
            <person name="Lapidus A."/>
            <person name="Barry K."/>
            <person name="Detter J.C."/>
            <person name="Glavina T."/>
            <person name="Hammon N."/>
            <person name="Israni S."/>
            <person name="Pitluck S."/>
            <person name="Di Bartolo G."/>
            <person name="Trong S."/>
            <person name="Schmutz J."/>
            <person name="Larimer F."/>
            <person name="Land M."/>
            <person name="Ivanova N."/>
            <person name="Richardson P."/>
        </authorList>
    </citation>
    <scope>NUCLEOTIDE SEQUENCE</scope>
    <source>
        <strain evidence="10">RCB</strain>
    </source>
</reference>
<evidence type="ECO:0000256" key="6">
    <source>
        <dbReference type="ARBA" id="ARBA00023134"/>
    </source>
</evidence>
<proteinExistence type="inferred from homology"/>
<dbReference type="Gene3D" id="3.90.550.10">
    <property type="entry name" value="Spore Coat Polysaccharide Biosynthesis Protein SpsA, Chain A"/>
    <property type="match status" value="1"/>
</dbReference>
<keyword evidence="7 8" id="KW-0501">Molybdenum cofactor biosynthesis</keyword>
<evidence type="ECO:0000256" key="3">
    <source>
        <dbReference type="ARBA" id="ARBA00022723"/>
    </source>
</evidence>
<dbReference type="InterPro" id="IPR013482">
    <property type="entry name" value="Molybde_CF_guanTrfase"/>
</dbReference>
<dbReference type="HAMAP" id="MF_00316">
    <property type="entry name" value="MobA"/>
    <property type="match status" value="1"/>
</dbReference>
<evidence type="ECO:0000313" key="10">
    <source>
        <dbReference type="EMBL" id="AAZ48603.1"/>
    </source>
</evidence>
<dbReference type="PANTHER" id="PTHR19136:SF81">
    <property type="entry name" value="MOLYBDENUM COFACTOR GUANYLYLTRANSFERASE"/>
    <property type="match status" value="1"/>
</dbReference>
<dbReference type="EMBL" id="CP000089">
    <property type="protein sequence ID" value="AAZ48603.1"/>
    <property type="molecule type" value="Genomic_DNA"/>
</dbReference>
<dbReference type="AlphaFoldDB" id="Q478X8"/>
<feature type="binding site" evidence="8">
    <location>
        <begin position="21"/>
        <end position="23"/>
    </location>
    <ligand>
        <name>GTP</name>
        <dbReference type="ChEBI" id="CHEBI:37565"/>
    </ligand>
</feature>
<evidence type="ECO:0000256" key="4">
    <source>
        <dbReference type="ARBA" id="ARBA00022741"/>
    </source>
</evidence>
<dbReference type="HOGENOM" id="CLU_055597_5_1_4"/>
<dbReference type="GO" id="GO:0061603">
    <property type="term" value="F:molybdenum cofactor guanylyltransferase activity"/>
    <property type="evidence" value="ECO:0007669"/>
    <property type="project" value="UniProtKB-EC"/>
</dbReference>
<keyword evidence="3 8" id="KW-0479">Metal-binding</keyword>
<dbReference type="GO" id="GO:0005737">
    <property type="term" value="C:cytoplasm"/>
    <property type="evidence" value="ECO:0007669"/>
    <property type="project" value="UniProtKB-SubCell"/>
</dbReference>
<feature type="binding site" evidence="8">
    <location>
        <position position="110"/>
    </location>
    <ligand>
        <name>Mg(2+)</name>
        <dbReference type="ChEBI" id="CHEBI:18420"/>
    </ligand>
</feature>
<protein>
    <recommendedName>
        <fullName evidence="8">Molybdenum cofactor guanylyltransferase</fullName>
        <shortName evidence="8">MoCo guanylyltransferase</shortName>
        <ecNumber evidence="8">2.7.7.77</ecNumber>
    </recommendedName>
    <alternativeName>
        <fullName evidence="8">GTP:molybdopterin guanylyltransferase</fullName>
    </alternativeName>
    <alternativeName>
        <fullName evidence="8">Mo-MPT guanylyltransferase</fullName>
    </alternativeName>
    <alternativeName>
        <fullName evidence="8">Molybdopterin guanylyltransferase</fullName>
    </alternativeName>
    <alternativeName>
        <fullName evidence="8">Molybdopterin-guanine dinucleotide synthase</fullName>
        <shortName evidence="8">MGD synthase</shortName>
    </alternativeName>
</protein>
<dbReference type="SUPFAM" id="SSF53448">
    <property type="entry name" value="Nucleotide-diphospho-sugar transferases"/>
    <property type="match status" value="1"/>
</dbReference>
<dbReference type="Pfam" id="PF12804">
    <property type="entry name" value="NTP_transf_3"/>
    <property type="match status" value="1"/>
</dbReference>
<keyword evidence="1 8" id="KW-0963">Cytoplasm</keyword>
<keyword evidence="5 8" id="KW-0460">Magnesium</keyword>
<gene>
    <name evidence="8" type="primary">mobA</name>
    <name evidence="10" type="ordered locus">Daro_3875</name>
</gene>
<comment type="subunit">
    <text evidence="8">Monomer.</text>
</comment>